<evidence type="ECO:0000256" key="17">
    <source>
        <dbReference type="ARBA" id="ARBA00032510"/>
    </source>
</evidence>
<dbReference type="EMBL" id="FNQF01000001">
    <property type="protein sequence ID" value="SDZ75601.1"/>
    <property type="molecule type" value="Genomic_DNA"/>
</dbReference>
<dbReference type="Gene3D" id="3.90.190.20">
    <property type="entry name" value="Mur ligase, C-terminal domain"/>
    <property type="match status" value="1"/>
</dbReference>
<dbReference type="Pfam" id="PF02875">
    <property type="entry name" value="Mur_ligase_C"/>
    <property type="match status" value="1"/>
</dbReference>
<evidence type="ECO:0000256" key="8">
    <source>
        <dbReference type="ARBA" id="ARBA00019357"/>
    </source>
</evidence>
<evidence type="ECO:0000256" key="3">
    <source>
        <dbReference type="ARBA" id="ARBA00004799"/>
    </source>
</evidence>
<evidence type="ECO:0000313" key="24">
    <source>
        <dbReference type="EMBL" id="SDZ75601.1"/>
    </source>
</evidence>
<keyword evidence="12" id="KW-0067">ATP-binding</keyword>
<organism evidence="24 25">
    <name type="scientific">Psychroflexus halocasei</name>
    <dbReference type="NCBI Taxonomy" id="908615"/>
    <lineage>
        <taxon>Bacteria</taxon>
        <taxon>Pseudomonadati</taxon>
        <taxon>Bacteroidota</taxon>
        <taxon>Flavobacteriia</taxon>
        <taxon>Flavobacteriales</taxon>
        <taxon>Flavobacteriaceae</taxon>
        <taxon>Psychroflexus</taxon>
    </lineage>
</organism>
<evidence type="ECO:0000256" key="20">
    <source>
        <dbReference type="ARBA" id="ARBA00049035"/>
    </source>
</evidence>
<dbReference type="PROSITE" id="PS01012">
    <property type="entry name" value="FOLYLPOLYGLU_SYNT_2"/>
    <property type="match status" value="1"/>
</dbReference>
<gene>
    <name evidence="24" type="ORF">SAMN05421540_101172</name>
</gene>
<comment type="pathway">
    <text evidence="4">Cofactor biosynthesis; tetrahydrofolylpolyglutamate biosynthesis.</text>
</comment>
<evidence type="ECO:0000256" key="18">
    <source>
        <dbReference type="ARBA" id="ARBA00047493"/>
    </source>
</evidence>
<dbReference type="Proteomes" id="UP000198820">
    <property type="component" value="Unassembled WGS sequence"/>
</dbReference>
<comment type="similarity">
    <text evidence="5">Belongs to the folylpolyglutamate synthase family.</text>
</comment>
<dbReference type="InterPro" id="IPR036615">
    <property type="entry name" value="Mur_ligase_C_dom_sf"/>
</dbReference>
<dbReference type="GO" id="GO:0046872">
    <property type="term" value="F:metal ion binding"/>
    <property type="evidence" value="ECO:0007669"/>
    <property type="project" value="UniProtKB-KW"/>
</dbReference>
<proteinExistence type="inferred from homology"/>
<comment type="pathway">
    <text evidence="3">Cofactor biosynthesis; tetrahydrofolate biosynthesis; 7,8-dihydrofolate from 2-amino-4-hydroxy-6-hydroxymethyl-7,8-dihydropteridine diphosphate and 4-aminobenzoate: step 2/2.</text>
</comment>
<dbReference type="PANTHER" id="PTHR11136">
    <property type="entry name" value="FOLYLPOLYGLUTAMATE SYNTHASE-RELATED"/>
    <property type="match status" value="1"/>
</dbReference>
<dbReference type="InterPro" id="IPR013221">
    <property type="entry name" value="Mur_ligase_cen"/>
</dbReference>
<evidence type="ECO:0000256" key="12">
    <source>
        <dbReference type="ARBA" id="ARBA00022840"/>
    </source>
</evidence>
<evidence type="ECO:0000256" key="16">
    <source>
        <dbReference type="ARBA" id="ARBA00030592"/>
    </source>
</evidence>
<comment type="catalytic activity">
    <reaction evidence="18">
        <text>(6S)-5,6,7,8-tetrahydrofolyl-(gamma-L-Glu)(n) + L-glutamate + ATP = (6S)-5,6,7,8-tetrahydrofolyl-(gamma-L-Glu)(n+1) + ADP + phosphate + H(+)</text>
        <dbReference type="Rhea" id="RHEA:10580"/>
        <dbReference type="Rhea" id="RHEA-COMP:14738"/>
        <dbReference type="Rhea" id="RHEA-COMP:14740"/>
        <dbReference type="ChEBI" id="CHEBI:15378"/>
        <dbReference type="ChEBI" id="CHEBI:29985"/>
        <dbReference type="ChEBI" id="CHEBI:30616"/>
        <dbReference type="ChEBI" id="CHEBI:43474"/>
        <dbReference type="ChEBI" id="CHEBI:141005"/>
        <dbReference type="ChEBI" id="CHEBI:456216"/>
        <dbReference type="EC" id="6.3.2.17"/>
    </reaction>
</comment>
<feature type="domain" description="Mur ligase C-terminal" evidence="22">
    <location>
        <begin position="281"/>
        <end position="398"/>
    </location>
</feature>
<evidence type="ECO:0000256" key="14">
    <source>
        <dbReference type="ARBA" id="ARBA00022909"/>
    </source>
</evidence>
<evidence type="ECO:0000256" key="7">
    <source>
        <dbReference type="ARBA" id="ARBA00013025"/>
    </source>
</evidence>
<evidence type="ECO:0000256" key="10">
    <source>
        <dbReference type="ARBA" id="ARBA00022723"/>
    </source>
</evidence>
<dbReference type="Pfam" id="PF08245">
    <property type="entry name" value="Mur_ligase_M"/>
    <property type="match status" value="1"/>
</dbReference>
<dbReference type="SUPFAM" id="SSF53244">
    <property type="entry name" value="MurD-like peptide ligases, peptide-binding domain"/>
    <property type="match status" value="1"/>
</dbReference>
<dbReference type="GO" id="GO:0005524">
    <property type="term" value="F:ATP binding"/>
    <property type="evidence" value="ECO:0007669"/>
    <property type="project" value="UniProtKB-KW"/>
</dbReference>
<keyword evidence="9" id="KW-0436">Ligase</keyword>
<keyword evidence="10" id="KW-0479">Metal-binding</keyword>
<dbReference type="Gene3D" id="3.40.1190.10">
    <property type="entry name" value="Mur-like, catalytic domain"/>
    <property type="match status" value="1"/>
</dbReference>
<dbReference type="PIRSF" id="PIRSF001563">
    <property type="entry name" value="Folylpolyglu_synth"/>
    <property type="match status" value="1"/>
</dbReference>
<evidence type="ECO:0000256" key="19">
    <source>
        <dbReference type="ARBA" id="ARBA00047808"/>
    </source>
</evidence>
<keyword evidence="11" id="KW-0547">Nucleotide-binding</keyword>
<feature type="domain" description="Mur ligase central" evidence="23">
    <location>
        <begin position="51"/>
        <end position="216"/>
    </location>
</feature>
<evidence type="ECO:0000256" key="1">
    <source>
        <dbReference type="ARBA" id="ARBA00001946"/>
    </source>
</evidence>
<sequence length="406" mass="45600">MTYDECLDWLFKQLPMYQNKGGAAYKKDLTNINLLSGYLGNPHQEFKSIHVAGTNGKGSVSHMLASILQEEGYKVGLHTSPHLKDFRERIKINGEPIEKENVVEFITKHQSFFEENELSFFEMTVGLAFHEFAQQKVDIAVIEVGLGGRLDSTNIISPLLSVITNIGFDHTQFLGKTRPKIATEKAGIIKPDTPVVVGEKNSETESIFKKIAKTNNANLIFAEDLILPNFTSDLKGIYQQKNIQTAVTACQTLIEQCDFKLSKSSIEKGLHNVIHNTGLFGRWQTLQEEPRVIVDTGHNKEGLTHVLSQLAEEKYDQLHIVLGFVKEKDIEEILELFPKEAYYYFCQLKIERGMDAYFLKTKAEEQGLKGEVYLSVNQALNSAKDKSSASDLIFIGGSTFTVAEII</sequence>
<comment type="catalytic activity">
    <reaction evidence="21">
        <text>7,8-dihydropteroate + L-glutamate + ATP = 7,8-dihydrofolate + ADP + phosphate + H(+)</text>
        <dbReference type="Rhea" id="RHEA:23584"/>
        <dbReference type="ChEBI" id="CHEBI:15378"/>
        <dbReference type="ChEBI" id="CHEBI:17839"/>
        <dbReference type="ChEBI" id="CHEBI:29985"/>
        <dbReference type="ChEBI" id="CHEBI:30616"/>
        <dbReference type="ChEBI" id="CHEBI:43474"/>
        <dbReference type="ChEBI" id="CHEBI:57451"/>
        <dbReference type="ChEBI" id="CHEBI:456216"/>
        <dbReference type="EC" id="6.3.2.12"/>
    </reaction>
</comment>
<comment type="function">
    <text evidence="2">Functions in two distinct reactions of the de novo folate biosynthetic pathway. Catalyzes the addition of a glutamate residue to dihydropteroate (7,8-dihydropteroate or H2Pte) to form dihydrofolate (7,8-dihydrofolate monoglutamate or H2Pte-Glu). Also catalyzes successive additions of L-glutamate to tetrahydrofolate or 10-formyltetrahydrofolate or 5,10-methylenetetrahydrofolate, leading to folylpolyglutamate derivatives.</text>
</comment>
<dbReference type="InterPro" id="IPR036565">
    <property type="entry name" value="Mur-like_cat_sf"/>
</dbReference>
<comment type="cofactor">
    <cofactor evidence="1">
        <name>Mg(2+)</name>
        <dbReference type="ChEBI" id="CHEBI:18420"/>
    </cofactor>
</comment>
<reference evidence="24 25" key="1">
    <citation type="submission" date="2016-10" db="EMBL/GenBank/DDBJ databases">
        <authorList>
            <person name="de Groot N.N."/>
        </authorList>
    </citation>
    <scope>NUCLEOTIDE SEQUENCE [LARGE SCALE GENOMIC DNA]</scope>
    <source>
        <strain evidence="24 25">DSM 23581</strain>
    </source>
</reference>
<evidence type="ECO:0000313" key="25">
    <source>
        <dbReference type="Proteomes" id="UP000198820"/>
    </source>
</evidence>
<dbReference type="GO" id="GO:0008841">
    <property type="term" value="F:dihydrofolate synthase activity"/>
    <property type="evidence" value="ECO:0007669"/>
    <property type="project" value="UniProtKB-EC"/>
</dbReference>
<protein>
    <recommendedName>
        <fullName evidence="8">Dihydrofolate synthase/folylpolyglutamate synthase</fullName>
        <ecNumber evidence="6">6.3.2.12</ecNumber>
        <ecNumber evidence="7">6.3.2.17</ecNumber>
    </recommendedName>
    <alternativeName>
        <fullName evidence="17">Folylpoly-gamma-glutamate synthetase-dihydrofolate synthetase</fullName>
    </alternativeName>
    <alternativeName>
        <fullName evidence="15">Folylpolyglutamate synthetase</fullName>
    </alternativeName>
    <alternativeName>
        <fullName evidence="16">Tetrahydrofolylpolyglutamate synthase</fullName>
    </alternativeName>
</protein>
<dbReference type="InterPro" id="IPR018109">
    <property type="entry name" value="Folylpolyglutamate_synth_CS"/>
</dbReference>
<dbReference type="STRING" id="908615.SAMN05421540_101172"/>
<dbReference type="GO" id="GO:0005737">
    <property type="term" value="C:cytoplasm"/>
    <property type="evidence" value="ECO:0007669"/>
    <property type="project" value="TreeGrafter"/>
</dbReference>
<dbReference type="SUPFAM" id="SSF53623">
    <property type="entry name" value="MurD-like peptide ligases, catalytic domain"/>
    <property type="match status" value="1"/>
</dbReference>
<dbReference type="PANTHER" id="PTHR11136:SF0">
    <property type="entry name" value="DIHYDROFOLATE SYNTHETASE-RELATED"/>
    <property type="match status" value="1"/>
</dbReference>
<evidence type="ECO:0000256" key="13">
    <source>
        <dbReference type="ARBA" id="ARBA00022842"/>
    </source>
</evidence>
<evidence type="ECO:0000256" key="21">
    <source>
        <dbReference type="ARBA" id="ARBA00049161"/>
    </source>
</evidence>
<evidence type="ECO:0000256" key="2">
    <source>
        <dbReference type="ARBA" id="ARBA00002714"/>
    </source>
</evidence>
<evidence type="ECO:0000256" key="9">
    <source>
        <dbReference type="ARBA" id="ARBA00022598"/>
    </source>
</evidence>
<dbReference type="InterPro" id="IPR004101">
    <property type="entry name" value="Mur_ligase_C"/>
</dbReference>
<dbReference type="EC" id="6.3.2.17" evidence="7"/>
<comment type="catalytic activity">
    <reaction evidence="19">
        <text>10-formyltetrahydrofolyl-(gamma-L-Glu)(n) + L-glutamate + ATP = 10-formyltetrahydrofolyl-(gamma-L-Glu)(n+1) + ADP + phosphate + H(+)</text>
        <dbReference type="Rhea" id="RHEA:51904"/>
        <dbReference type="Rhea" id="RHEA-COMP:13088"/>
        <dbReference type="Rhea" id="RHEA-COMP:14300"/>
        <dbReference type="ChEBI" id="CHEBI:15378"/>
        <dbReference type="ChEBI" id="CHEBI:29985"/>
        <dbReference type="ChEBI" id="CHEBI:30616"/>
        <dbReference type="ChEBI" id="CHEBI:43474"/>
        <dbReference type="ChEBI" id="CHEBI:134413"/>
        <dbReference type="ChEBI" id="CHEBI:456216"/>
        <dbReference type="EC" id="6.3.2.17"/>
    </reaction>
</comment>
<comment type="catalytic activity">
    <reaction evidence="20">
        <text>(6R)-5,10-methylenetetrahydrofolyl-(gamma-L-Glu)(n) + L-glutamate + ATP = (6R)-5,10-methylenetetrahydrofolyl-(gamma-L-Glu)(n+1) + ADP + phosphate + H(+)</text>
        <dbReference type="Rhea" id="RHEA:51912"/>
        <dbReference type="Rhea" id="RHEA-COMP:13257"/>
        <dbReference type="Rhea" id="RHEA-COMP:13258"/>
        <dbReference type="ChEBI" id="CHEBI:15378"/>
        <dbReference type="ChEBI" id="CHEBI:29985"/>
        <dbReference type="ChEBI" id="CHEBI:30616"/>
        <dbReference type="ChEBI" id="CHEBI:43474"/>
        <dbReference type="ChEBI" id="CHEBI:136572"/>
        <dbReference type="ChEBI" id="CHEBI:456216"/>
        <dbReference type="EC" id="6.3.2.17"/>
    </reaction>
</comment>
<dbReference type="GO" id="GO:0004326">
    <property type="term" value="F:tetrahydrofolylpolyglutamate synthase activity"/>
    <property type="evidence" value="ECO:0007669"/>
    <property type="project" value="UniProtKB-EC"/>
</dbReference>
<dbReference type="GO" id="GO:0046656">
    <property type="term" value="P:folic acid biosynthetic process"/>
    <property type="evidence" value="ECO:0007669"/>
    <property type="project" value="UniProtKB-KW"/>
</dbReference>
<evidence type="ECO:0000256" key="15">
    <source>
        <dbReference type="ARBA" id="ARBA00030048"/>
    </source>
</evidence>
<dbReference type="InterPro" id="IPR001645">
    <property type="entry name" value="Folylpolyglutamate_synth"/>
</dbReference>
<evidence type="ECO:0000259" key="23">
    <source>
        <dbReference type="Pfam" id="PF08245"/>
    </source>
</evidence>
<dbReference type="NCBIfam" id="TIGR01499">
    <property type="entry name" value="folC"/>
    <property type="match status" value="1"/>
</dbReference>
<evidence type="ECO:0000256" key="6">
    <source>
        <dbReference type="ARBA" id="ARBA00013023"/>
    </source>
</evidence>
<accession>A0A1H3VLN2</accession>
<keyword evidence="13" id="KW-0460">Magnesium</keyword>
<evidence type="ECO:0000256" key="11">
    <source>
        <dbReference type="ARBA" id="ARBA00022741"/>
    </source>
</evidence>
<dbReference type="EC" id="6.3.2.12" evidence="6"/>
<dbReference type="RefSeq" id="WP_093238076.1">
    <property type="nucleotide sequence ID" value="NZ_FNQF01000001.1"/>
</dbReference>
<evidence type="ECO:0000259" key="22">
    <source>
        <dbReference type="Pfam" id="PF02875"/>
    </source>
</evidence>
<evidence type="ECO:0000256" key="5">
    <source>
        <dbReference type="ARBA" id="ARBA00008276"/>
    </source>
</evidence>
<dbReference type="AlphaFoldDB" id="A0A1H3VLN2"/>
<name>A0A1H3VLN2_9FLAO</name>
<dbReference type="FunFam" id="3.40.1190.10:FF:000011">
    <property type="entry name" value="Folylpolyglutamate synthase/dihydrofolate synthase"/>
    <property type="match status" value="1"/>
</dbReference>
<keyword evidence="14" id="KW-0289">Folate biosynthesis</keyword>
<dbReference type="PROSITE" id="PS01011">
    <property type="entry name" value="FOLYLPOLYGLU_SYNT_1"/>
    <property type="match status" value="1"/>
</dbReference>
<keyword evidence="25" id="KW-1185">Reference proteome</keyword>
<evidence type="ECO:0000256" key="4">
    <source>
        <dbReference type="ARBA" id="ARBA00005150"/>
    </source>
</evidence>